<dbReference type="InterPro" id="IPR050366">
    <property type="entry name" value="BP-dependent_transpt_permease"/>
</dbReference>
<accession>A0ABS0KY14</accession>
<evidence type="ECO:0000256" key="6">
    <source>
        <dbReference type="ARBA" id="ARBA00023136"/>
    </source>
</evidence>
<keyword evidence="3" id="KW-1003">Cell membrane</keyword>
<feature type="transmembrane region" description="Helical" evidence="7">
    <location>
        <begin position="259"/>
        <end position="279"/>
    </location>
</feature>
<dbReference type="EMBL" id="JADWYK010000002">
    <property type="protein sequence ID" value="MBG8552772.1"/>
    <property type="molecule type" value="Genomic_DNA"/>
</dbReference>
<organism evidence="9 10">
    <name type="scientific">Hymenobacter guriensis</name>
    <dbReference type="NCBI Taxonomy" id="2793065"/>
    <lineage>
        <taxon>Bacteria</taxon>
        <taxon>Pseudomonadati</taxon>
        <taxon>Bacteroidota</taxon>
        <taxon>Cytophagia</taxon>
        <taxon>Cytophagales</taxon>
        <taxon>Hymenobacteraceae</taxon>
        <taxon>Hymenobacter</taxon>
    </lineage>
</organism>
<comment type="similarity">
    <text evidence="7">Belongs to the binding-protein-dependent transport system permease family.</text>
</comment>
<dbReference type="InterPro" id="IPR035906">
    <property type="entry name" value="MetI-like_sf"/>
</dbReference>
<gene>
    <name evidence="9" type="ORF">I5L79_04395</name>
</gene>
<evidence type="ECO:0000256" key="4">
    <source>
        <dbReference type="ARBA" id="ARBA00022692"/>
    </source>
</evidence>
<keyword evidence="4 7" id="KW-0812">Transmembrane</keyword>
<keyword evidence="10" id="KW-1185">Reference proteome</keyword>
<dbReference type="PANTHER" id="PTHR43386:SF1">
    <property type="entry name" value="D,D-DIPEPTIDE TRANSPORT SYSTEM PERMEASE PROTEIN DDPC-RELATED"/>
    <property type="match status" value="1"/>
</dbReference>
<sequence>MHRPWYRWIALGWLALIVLAAASASWLPLPFQPGQTDTASIATAPSAATQHWLGTDALGRDVLAELLYGSRTLVGVSLPATALLTLLAVLLGATAGYWGNTRLRLTRAQWLGGSYATLLTALYLLLPRTGGATMMAWLLWLLIGGALAWGLGRTGWGRAREAVPLDSWILGIAAILGSVPRLILLVILAAVMPFSVVSAILMLGMLFWPGMMRLVRAEMLRMKALPYLEAARALGLTDTQIMWRHAWPALRGLVATSSLLYLTVVIGLETTLSFLGIGLPAEQASWGHLLAAARLAPEAWWVAAFPGVSLLLTLLSLRVVARKKII</sequence>
<dbReference type="Gene3D" id="1.10.3720.10">
    <property type="entry name" value="MetI-like"/>
    <property type="match status" value="1"/>
</dbReference>
<dbReference type="PROSITE" id="PS50928">
    <property type="entry name" value="ABC_TM1"/>
    <property type="match status" value="1"/>
</dbReference>
<feature type="transmembrane region" description="Helical" evidence="7">
    <location>
        <begin position="196"/>
        <end position="215"/>
    </location>
</feature>
<dbReference type="RefSeq" id="WP_196953819.1">
    <property type="nucleotide sequence ID" value="NZ_JADWYK010000002.1"/>
</dbReference>
<evidence type="ECO:0000256" key="7">
    <source>
        <dbReference type="RuleBase" id="RU363032"/>
    </source>
</evidence>
<dbReference type="CDD" id="cd06261">
    <property type="entry name" value="TM_PBP2"/>
    <property type="match status" value="1"/>
</dbReference>
<name>A0ABS0KY14_9BACT</name>
<keyword evidence="6 7" id="KW-0472">Membrane</keyword>
<keyword evidence="2 7" id="KW-0813">Transport</keyword>
<protein>
    <submittedName>
        <fullName evidence="9">ABC transporter permease</fullName>
    </submittedName>
</protein>
<feature type="domain" description="ABC transmembrane type-1" evidence="8">
    <location>
        <begin position="126"/>
        <end position="321"/>
    </location>
</feature>
<evidence type="ECO:0000313" key="9">
    <source>
        <dbReference type="EMBL" id="MBG8552772.1"/>
    </source>
</evidence>
<evidence type="ECO:0000313" key="10">
    <source>
        <dbReference type="Proteomes" id="UP000601099"/>
    </source>
</evidence>
<dbReference type="Proteomes" id="UP000601099">
    <property type="component" value="Unassembled WGS sequence"/>
</dbReference>
<feature type="transmembrane region" description="Helical" evidence="7">
    <location>
        <begin position="299"/>
        <end position="321"/>
    </location>
</feature>
<evidence type="ECO:0000259" key="8">
    <source>
        <dbReference type="PROSITE" id="PS50928"/>
    </source>
</evidence>
<evidence type="ECO:0000256" key="3">
    <source>
        <dbReference type="ARBA" id="ARBA00022475"/>
    </source>
</evidence>
<feature type="transmembrane region" description="Helical" evidence="7">
    <location>
        <begin position="168"/>
        <end position="190"/>
    </location>
</feature>
<evidence type="ECO:0000256" key="2">
    <source>
        <dbReference type="ARBA" id="ARBA00022448"/>
    </source>
</evidence>
<dbReference type="PANTHER" id="PTHR43386">
    <property type="entry name" value="OLIGOPEPTIDE TRANSPORT SYSTEM PERMEASE PROTEIN APPC"/>
    <property type="match status" value="1"/>
</dbReference>
<feature type="transmembrane region" description="Helical" evidence="7">
    <location>
        <begin position="138"/>
        <end position="156"/>
    </location>
</feature>
<comment type="caution">
    <text evidence="9">The sequence shown here is derived from an EMBL/GenBank/DDBJ whole genome shotgun (WGS) entry which is preliminary data.</text>
</comment>
<reference evidence="9 10" key="1">
    <citation type="submission" date="2020-11" db="EMBL/GenBank/DDBJ databases">
        <title>Hymenobacter sp.</title>
        <authorList>
            <person name="Kim M.K."/>
        </authorList>
    </citation>
    <scope>NUCLEOTIDE SEQUENCE [LARGE SCALE GENOMIC DNA]</scope>
    <source>
        <strain evidence="9 10">BT594</strain>
    </source>
</reference>
<comment type="subcellular location">
    <subcellularLocation>
        <location evidence="1 7">Cell membrane</location>
        <topology evidence="1 7">Multi-pass membrane protein</topology>
    </subcellularLocation>
</comment>
<dbReference type="InterPro" id="IPR000515">
    <property type="entry name" value="MetI-like"/>
</dbReference>
<proteinExistence type="inferred from homology"/>
<evidence type="ECO:0000256" key="1">
    <source>
        <dbReference type="ARBA" id="ARBA00004651"/>
    </source>
</evidence>
<dbReference type="Pfam" id="PF00528">
    <property type="entry name" value="BPD_transp_1"/>
    <property type="match status" value="1"/>
</dbReference>
<feature type="transmembrane region" description="Helical" evidence="7">
    <location>
        <begin position="110"/>
        <end position="126"/>
    </location>
</feature>
<evidence type="ECO:0000256" key="5">
    <source>
        <dbReference type="ARBA" id="ARBA00022989"/>
    </source>
</evidence>
<dbReference type="SUPFAM" id="SSF161098">
    <property type="entry name" value="MetI-like"/>
    <property type="match status" value="1"/>
</dbReference>
<keyword evidence="5 7" id="KW-1133">Transmembrane helix</keyword>
<feature type="transmembrane region" description="Helical" evidence="7">
    <location>
        <begin position="76"/>
        <end position="98"/>
    </location>
</feature>